<dbReference type="GeneID" id="116954131"/>
<evidence type="ECO:0000313" key="6">
    <source>
        <dbReference type="RefSeq" id="XP_032830487.1"/>
    </source>
</evidence>
<dbReference type="CTD" id="116954131"/>
<dbReference type="Pfam" id="PF10571">
    <property type="entry name" value="UPF0547"/>
    <property type="match status" value="1"/>
</dbReference>
<dbReference type="PANTHER" id="PTHR31101">
    <property type="entry name" value="UPF0547 PROTEIN C16ORF87"/>
    <property type="match status" value="1"/>
</dbReference>
<sequence length="167" mass="18256">MSANKSKKSTKTATKNCPRCEQQIPVACKSCTCGNIFISRKLLNLAQADKPRPTPAVHVETKPESKRRRPERARRDRYGSCSGKSSDARKVPSGSSSSSSSNGGGGGRGDSRKRGRPKGSPNKGKDEKEKSEREYDIYAGLSEERAFVFAVALAEINRRILNQRVAL</sequence>
<evidence type="ECO:0000256" key="1">
    <source>
        <dbReference type="ARBA" id="ARBA00008336"/>
    </source>
</evidence>
<name>A0AAJ7U6C1_PETMA</name>
<dbReference type="RefSeq" id="XP_032830487.1">
    <property type="nucleotide sequence ID" value="XM_032974596.1"/>
</dbReference>
<keyword evidence="5" id="KW-1185">Reference proteome</keyword>
<reference evidence="6" key="1">
    <citation type="submission" date="2025-08" db="UniProtKB">
        <authorList>
            <consortium name="RefSeq"/>
        </authorList>
    </citation>
    <scope>IDENTIFICATION</scope>
    <source>
        <tissue evidence="6">Sperm</tissue>
    </source>
</reference>
<evidence type="ECO:0000313" key="5">
    <source>
        <dbReference type="Proteomes" id="UP001318040"/>
    </source>
</evidence>
<feature type="domain" description="UPF0547" evidence="4">
    <location>
        <begin position="15"/>
        <end position="39"/>
    </location>
</feature>
<organism evidence="5 6">
    <name type="scientific">Petromyzon marinus</name>
    <name type="common">Sea lamprey</name>
    <dbReference type="NCBI Taxonomy" id="7757"/>
    <lineage>
        <taxon>Eukaryota</taxon>
        <taxon>Metazoa</taxon>
        <taxon>Chordata</taxon>
        <taxon>Craniata</taxon>
        <taxon>Vertebrata</taxon>
        <taxon>Cyclostomata</taxon>
        <taxon>Hyperoartia</taxon>
        <taxon>Petromyzontiformes</taxon>
        <taxon>Petromyzontidae</taxon>
        <taxon>Petromyzon</taxon>
    </lineage>
</organism>
<dbReference type="InterPro" id="IPR018886">
    <property type="entry name" value="UPF0547"/>
</dbReference>
<evidence type="ECO:0000256" key="2">
    <source>
        <dbReference type="ARBA" id="ARBA00023054"/>
    </source>
</evidence>
<gene>
    <name evidence="6" type="primary">C54H16orf87</name>
</gene>
<dbReference type="Proteomes" id="UP001318040">
    <property type="component" value="Chromosome 54"/>
</dbReference>
<dbReference type="AlphaFoldDB" id="A0AAJ7U6C1"/>
<protein>
    <submittedName>
        <fullName evidence="6">UPF0547 protein C16orf87 homolog isoform X2</fullName>
    </submittedName>
</protein>
<proteinExistence type="inferred from homology"/>
<evidence type="ECO:0000259" key="4">
    <source>
        <dbReference type="Pfam" id="PF10571"/>
    </source>
</evidence>
<dbReference type="InterPro" id="IPR040246">
    <property type="entry name" value="C16orf87-like"/>
</dbReference>
<feature type="region of interest" description="Disordered" evidence="3">
    <location>
        <begin position="46"/>
        <end position="132"/>
    </location>
</feature>
<feature type="compositionally biased region" description="Basic and acidic residues" evidence="3">
    <location>
        <begin position="123"/>
        <end position="132"/>
    </location>
</feature>
<comment type="similarity">
    <text evidence="1">Belongs to the UPF0547 family.</text>
</comment>
<accession>A0AAJ7U6C1</accession>
<keyword evidence="2" id="KW-0175">Coiled coil</keyword>
<evidence type="ECO:0000256" key="3">
    <source>
        <dbReference type="SAM" id="MobiDB-lite"/>
    </source>
</evidence>